<sequence length="101" mass="11090">MTSTGRFELDLHEQRPGIIARGDLIVAGTTAAEGYGDTPRERVAFIVTTIRSHLRQTRVAEAASSDSIVRNGREGFVGVSRCPAWMRHNFGGRCTQLFIAN</sequence>
<gene>
    <name evidence="1" type="ORF">OY187_21225</name>
</gene>
<dbReference type="EMBL" id="JAPQYE010000011">
    <property type="protein sequence ID" value="MCZ0730575.1"/>
    <property type="molecule type" value="Genomic_DNA"/>
</dbReference>
<proteinExistence type="predicted"/>
<reference evidence="1" key="1">
    <citation type="submission" date="2022-12" db="EMBL/GenBank/DDBJ databases">
        <title>Whole genome sequence of Mycolicibacterium iranicum strain SBH312.</title>
        <authorList>
            <person name="Jani J."/>
            <person name="Arifin Mustapha Z."/>
            <person name="Ahmed K."/>
            <person name="Kai Ling C."/>
        </authorList>
    </citation>
    <scope>NUCLEOTIDE SEQUENCE</scope>
    <source>
        <strain evidence="1">SBH312</strain>
    </source>
</reference>
<organism evidence="1 2">
    <name type="scientific">Mycolicibacterium iranicum</name>
    <name type="common">Mycobacterium iranicum</name>
    <dbReference type="NCBI Taxonomy" id="912594"/>
    <lineage>
        <taxon>Bacteria</taxon>
        <taxon>Bacillati</taxon>
        <taxon>Actinomycetota</taxon>
        <taxon>Actinomycetes</taxon>
        <taxon>Mycobacteriales</taxon>
        <taxon>Mycobacteriaceae</taxon>
        <taxon>Mycolicibacterium</taxon>
    </lineage>
</organism>
<protein>
    <recommendedName>
        <fullName evidence="3">AMP-dependent synthetase/ligase domain-containing protein</fullName>
    </recommendedName>
</protein>
<accession>A0ABT4HK79</accession>
<evidence type="ECO:0000313" key="2">
    <source>
        <dbReference type="Proteomes" id="UP001084650"/>
    </source>
</evidence>
<evidence type="ECO:0000313" key="1">
    <source>
        <dbReference type="EMBL" id="MCZ0730575.1"/>
    </source>
</evidence>
<evidence type="ECO:0008006" key="3">
    <source>
        <dbReference type="Google" id="ProtNLM"/>
    </source>
</evidence>
<name>A0ABT4HK79_MYCIR</name>
<dbReference type="Proteomes" id="UP001084650">
    <property type="component" value="Unassembled WGS sequence"/>
</dbReference>
<dbReference type="RefSeq" id="WP_268787101.1">
    <property type="nucleotide sequence ID" value="NZ_JAPQYE010000011.1"/>
</dbReference>
<comment type="caution">
    <text evidence="1">The sequence shown here is derived from an EMBL/GenBank/DDBJ whole genome shotgun (WGS) entry which is preliminary data.</text>
</comment>
<keyword evidence="2" id="KW-1185">Reference proteome</keyword>